<evidence type="ECO:0000313" key="4">
    <source>
        <dbReference type="RefSeq" id="XP_022247949.1"/>
    </source>
</evidence>
<dbReference type="Pfam" id="PF01033">
    <property type="entry name" value="Somatomedin_B"/>
    <property type="match status" value="1"/>
</dbReference>
<proteinExistence type="predicted"/>
<evidence type="ECO:0000313" key="3">
    <source>
        <dbReference type="Proteomes" id="UP000694941"/>
    </source>
</evidence>
<dbReference type="RefSeq" id="XP_022247949.1">
    <property type="nucleotide sequence ID" value="XM_022392241.1"/>
</dbReference>
<protein>
    <submittedName>
        <fullName evidence="4">Uncharacterized protein LOC106464506</fullName>
    </submittedName>
</protein>
<evidence type="ECO:0000256" key="1">
    <source>
        <dbReference type="ARBA" id="ARBA00023157"/>
    </source>
</evidence>
<gene>
    <name evidence="4" type="primary">LOC106464506</name>
</gene>
<dbReference type="PANTHER" id="PTHR45902">
    <property type="entry name" value="LATROPHILIN RECEPTOR-LIKE PROTEIN A"/>
    <property type="match status" value="1"/>
</dbReference>
<dbReference type="InterPro" id="IPR036024">
    <property type="entry name" value="Somatomedin_B-like_dom_sf"/>
</dbReference>
<dbReference type="PANTHER" id="PTHR45902:SF1">
    <property type="entry name" value="LATROPHILIN RECEPTOR-LIKE PROTEIN A"/>
    <property type="match status" value="1"/>
</dbReference>
<organism evidence="3 4">
    <name type="scientific">Limulus polyphemus</name>
    <name type="common">Atlantic horseshoe crab</name>
    <dbReference type="NCBI Taxonomy" id="6850"/>
    <lineage>
        <taxon>Eukaryota</taxon>
        <taxon>Metazoa</taxon>
        <taxon>Ecdysozoa</taxon>
        <taxon>Arthropoda</taxon>
        <taxon>Chelicerata</taxon>
        <taxon>Merostomata</taxon>
        <taxon>Xiphosura</taxon>
        <taxon>Limulidae</taxon>
        <taxon>Limulus</taxon>
    </lineage>
</organism>
<accession>A0ABM1SWE3</accession>
<evidence type="ECO:0000259" key="2">
    <source>
        <dbReference type="PROSITE" id="PS50958"/>
    </source>
</evidence>
<dbReference type="PROSITE" id="PS00524">
    <property type="entry name" value="SMB_1"/>
    <property type="match status" value="1"/>
</dbReference>
<dbReference type="Gene3D" id="4.10.410.20">
    <property type="match status" value="1"/>
</dbReference>
<dbReference type="SMART" id="SM00201">
    <property type="entry name" value="SO"/>
    <property type="match status" value="1"/>
</dbReference>
<dbReference type="SUPFAM" id="SSF90188">
    <property type="entry name" value="Somatomedin B domain"/>
    <property type="match status" value="1"/>
</dbReference>
<sequence>MRFFKKCFLFLWIIEFLLIGTGHYMAVATRVRKKMSHPATQAATLPLQSPYLGLTSKHTFLAALSRSKSHVVTNQRSQNVTVMNNLKFPINPLCYPWDSCIGRCGQDFSHLTFYCYCDSMCLTYGDCCVDFLTHCRTNETLEIFQRMSKRMNRRYPTCWVEDELSWPYLIVDACPTFSMNDSVKNMCEGVDKNVSVNLVLGEDGLLYANKKCADCNGVTIVVSEQDFNIQNNWYVTSNENYTNVHVLQNSNSKSPYFEGKKKQKLKRHCSPSISSCKYKGLQLQGYKLDWLCLVHSGTIVSRTSRQLKEAETLYKNVYCALCNGENLDMLSCLTWIIHDPGNFSSFNEPLNSISKHWLTELDNLHAGKIPSYRTRNKVQHDIPAAFSILLNFGLDGKERIIFSSEGEEEMRRNMARCKPGQMWDPFSNICRKLYCSTEFILVDFRCVHKNEIDDEKNSDVGGDVILADVDSKYVMLVLIIRMDYLDALDLVKNGKFDLNESVRTSLATVYKITTNRIQDIHITMQTIFIMPNDTQKEIEYKISTNKQIEEFLSYSIFANPVVLKVKFKLFEPYGNLTKSEPSVDSIVSSMSSSVAQNTFYLDIHNKTSKVFEIHENVEAMSDWCGIGSGGKQLEYWNQEFTLILNENFTAVDTWVRSVYINRTGRIYEKGIFNTSFSSMWAMQW</sequence>
<dbReference type="InterPro" id="IPR001212">
    <property type="entry name" value="Somatomedin_B_dom"/>
</dbReference>
<feature type="domain" description="SMB" evidence="2">
    <location>
        <begin position="96"/>
        <end position="140"/>
    </location>
</feature>
<name>A0ABM1SWE3_LIMPO</name>
<reference evidence="4" key="1">
    <citation type="submission" date="2025-08" db="UniProtKB">
        <authorList>
            <consortium name="RefSeq"/>
        </authorList>
    </citation>
    <scope>IDENTIFICATION</scope>
    <source>
        <tissue evidence="4">Muscle</tissue>
    </source>
</reference>
<dbReference type="PROSITE" id="PS50958">
    <property type="entry name" value="SMB_2"/>
    <property type="match status" value="1"/>
</dbReference>
<dbReference type="Proteomes" id="UP000694941">
    <property type="component" value="Unplaced"/>
</dbReference>
<keyword evidence="1" id="KW-1015">Disulfide bond</keyword>
<dbReference type="InterPro" id="IPR053231">
    <property type="entry name" value="GPCR_LN-TM7"/>
</dbReference>
<dbReference type="GeneID" id="106464506"/>
<keyword evidence="3" id="KW-1185">Reference proteome</keyword>